<gene>
    <name evidence="4" type="ORF">MB2181_05210</name>
</gene>
<dbReference type="SUPFAM" id="SSF53639">
    <property type="entry name" value="AraD/HMP-PK domain-like"/>
    <property type="match status" value="1"/>
</dbReference>
<comment type="caution">
    <text evidence="4">The sequence shown here is derived from an EMBL/GenBank/DDBJ whole genome shotgun (WGS) entry which is preliminary data.</text>
</comment>
<name>A0P7D9_9PROT</name>
<dbReference type="GO" id="GO:0005829">
    <property type="term" value="C:cytosol"/>
    <property type="evidence" value="ECO:0007669"/>
    <property type="project" value="TreeGrafter"/>
</dbReference>
<evidence type="ECO:0000313" key="4">
    <source>
        <dbReference type="EMBL" id="EAV47449.1"/>
    </source>
</evidence>
<dbReference type="GO" id="GO:0046872">
    <property type="term" value="F:metal ion binding"/>
    <property type="evidence" value="ECO:0007669"/>
    <property type="project" value="UniProtKB-KW"/>
</dbReference>
<sequence length="219" mass="24405">MSSPVKSRLSLCDIAMKLNRLSLNHGATGNCSIREGNGFLITPSGISNDDLKENQIVMLGMDGNPDQQQSNELLPSSEWRFHRDIYVHRPEVQAIVHTHSVHACALSVLGKKIPPFHYMIAVAGGKYIHCADYAMFGTQQLSDNIIKALGKQKACLLANHGVVTVGKNLQEACDIAEEVEHLSHMYLQARIVGEPKVLSDKEMDEVLNRFRSYGHWEKE</sequence>
<dbReference type="Proteomes" id="UP000054262">
    <property type="component" value="Unassembled WGS sequence"/>
</dbReference>
<dbReference type="Pfam" id="PF00596">
    <property type="entry name" value="Aldolase_II"/>
    <property type="match status" value="1"/>
</dbReference>
<dbReference type="PANTHER" id="PTHR22789:SF0">
    <property type="entry name" value="3-OXO-TETRONATE 4-PHOSPHATE DECARBOXYLASE-RELATED"/>
    <property type="match status" value="1"/>
</dbReference>
<dbReference type="OrthoDB" id="5500703at2"/>
<evidence type="ECO:0000313" key="5">
    <source>
        <dbReference type="Proteomes" id="UP000054262"/>
    </source>
</evidence>
<evidence type="ECO:0000256" key="2">
    <source>
        <dbReference type="ARBA" id="ARBA00023239"/>
    </source>
</evidence>
<dbReference type="InterPro" id="IPR036409">
    <property type="entry name" value="Aldolase_II/adducin_N_sf"/>
</dbReference>
<dbReference type="GO" id="GO:0019323">
    <property type="term" value="P:pentose catabolic process"/>
    <property type="evidence" value="ECO:0007669"/>
    <property type="project" value="TreeGrafter"/>
</dbReference>
<keyword evidence="2" id="KW-0456">Lyase</keyword>
<organism evidence="4 5">
    <name type="scientific">Methylophilales bacterium HTCC2181</name>
    <dbReference type="NCBI Taxonomy" id="383631"/>
    <lineage>
        <taxon>Bacteria</taxon>
        <taxon>Pseudomonadati</taxon>
        <taxon>Pseudomonadota</taxon>
        <taxon>Betaproteobacteria</taxon>
        <taxon>Nitrosomonadales</taxon>
        <taxon>OM43 clade</taxon>
    </lineage>
</organism>
<dbReference type="SMART" id="SM01007">
    <property type="entry name" value="Aldolase_II"/>
    <property type="match status" value="1"/>
</dbReference>
<proteinExistence type="predicted"/>
<dbReference type="EMBL" id="AAUX01000001">
    <property type="protein sequence ID" value="EAV47449.1"/>
    <property type="molecule type" value="Genomic_DNA"/>
</dbReference>
<protein>
    <submittedName>
        <fullName evidence="4">L-fuculose-phosphate aldolase</fullName>
    </submittedName>
</protein>
<dbReference type="PANTHER" id="PTHR22789">
    <property type="entry name" value="FUCULOSE PHOSPHATE ALDOLASE"/>
    <property type="match status" value="1"/>
</dbReference>
<dbReference type="InterPro" id="IPR001303">
    <property type="entry name" value="Aldolase_II/adducin_N"/>
</dbReference>
<keyword evidence="1" id="KW-0479">Metal-binding</keyword>
<reference evidence="4 5" key="1">
    <citation type="submission" date="2006-11" db="EMBL/GenBank/DDBJ databases">
        <authorList>
            <person name="Giovannoni S."/>
            <person name="Vergin K."/>
            <person name="Ferriera S."/>
            <person name="Johnson J."/>
            <person name="Kravitz S."/>
            <person name="Beeson K."/>
            <person name="Sutton G."/>
            <person name="Rogers Y.-H."/>
            <person name="Friedman R."/>
            <person name="Frazier M."/>
            <person name="Venter J.C."/>
        </authorList>
    </citation>
    <scope>NUCLEOTIDE SEQUENCE [LARGE SCALE GENOMIC DNA]</scope>
    <source>
        <strain evidence="4 5">HTCC2181</strain>
    </source>
</reference>
<dbReference type="Gene3D" id="3.40.225.10">
    <property type="entry name" value="Class II aldolase/adducin N-terminal domain"/>
    <property type="match status" value="1"/>
</dbReference>
<dbReference type="InterPro" id="IPR050197">
    <property type="entry name" value="Aldolase_class_II_sugar_metab"/>
</dbReference>
<evidence type="ECO:0000259" key="3">
    <source>
        <dbReference type="SMART" id="SM01007"/>
    </source>
</evidence>
<feature type="domain" description="Class II aldolase/adducin N-terminal" evidence="3">
    <location>
        <begin position="9"/>
        <end position="187"/>
    </location>
</feature>
<dbReference type="GO" id="GO:0016832">
    <property type="term" value="F:aldehyde-lyase activity"/>
    <property type="evidence" value="ECO:0007669"/>
    <property type="project" value="TreeGrafter"/>
</dbReference>
<dbReference type="AlphaFoldDB" id="A0P7D9"/>
<accession>A0P7D9</accession>
<keyword evidence="5" id="KW-1185">Reference proteome</keyword>
<evidence type="ECO:0000256" key="1">
    <source>
        <dbReference type="ARBA" id="ARBA00022723"/>
    </source>
</evidence>